<proteinExistence type="predicted"/>
<feature type="domain" description="Glycosyltransferase 61 catalytic" evidence="5">
    <location>
        <begin position="382"/>
        <end position="503"/>
    </location>
</feature>
<evidence type="ECO:0000313" key="7">
    <source>
        <dbReference type="Proteomes" id="UP000192257"/>
    </source>
</evidence>
<keyword evidence="1" id="KW-0328">Glycosyltransferase</keyword>
<evidence type="ECO:0000256" key="3">
    <source>
        <dbReference type="ARBA" id="ARBA00023180"/>
    </source>
</evidence>
<dbReference type="RefSeq" id="XP_028879516.1">
    <property type="nucleotide sequence ID" value="XM_029029247.1"/>
</dbReference>
<comment type="caution">
    <text evidence="6">The sequence shown here is derived from an EMBL/GenBank/DDBJ whole genome shotgun (WGS) entry which is preliminary data.</text>
</comment>
<keyword evidence="7" id="KW-1185">Reference proteome</keyword>
<dbReference type="PANTHER" id="PTHR20961">
    <property type="entry name" value="GLYCOSYLTRANSFERASE"/>
    <property type="match status" value="1"/>
</dbReference>
<gene>
    <name evidence="6" type="ORF">TM35_000351940</name>
</gene>
<evidence type="ECO:0000259" key="5">
    <source>
        <dbReference type="Pfam" id="PF04577"/>
    </source>
</evidence>
<organism evidence="6 7">
    <name type="scientific">Trypanosoma theileri</name>
    <dbReference type="NCBI Taxonomy" id="67003"/>
    <lineage>
        <taxon>Eukaryota</taxon>
        <taxon>Discoba</taxon>
        <taxon>Euglenozoa</taxon>
        <taxon>Kinetoplastea</taxon>
        <taxon>Metakinetoplastina</taxon>
        <taxon>Trypanosomatida</taxon>
        <taxon>Trypanosomatidae</taxon>
        <taxon>Trypanosoma</taxon>
    </lineage>
</organism>
<keyword evidence="4" id="KW-0472">Membrane</keyword>
<reference evidence="6 7" key="1">
    <citation type="submission" date="2017-03" db="EMBL/GenBank/DDBJ databases">
        <title>An alternative strategy for trypanosome survival in the mammalian bloodstream revealed through genome and transcriptome analysis of the ubiquitous bovine parasite Trypanosoma (Megatrypanum) theileri.</title>
        <authorList>
            <person name="Kelly S."/>
            <person name="Ivens A."/>
            <person name="Mott A."/>
            <person name="O'Neill E."/>
            <person name="Emms D."/>
            <person name="Macleod O."/>
            <person name="Voorheis P."/>
            <person name="Matthews J."/>
            <person name="Matthews K."/>
            <person name="Carrington M."/>
        </authorList>
    </citation>
    <scope>NUCLEOTIDE SEQUENCE [LARGE SCALE GENOMIC DNA]</scope>
    <source>
        <strain evidence="6">Edinburgh</strain>
    </source>
</reference>
<dbReference type="EMBL" id="NBCO01000035">
    <property type="protein sequence ID" value="ORC85450.1"/>
    <property type="molecule type" value="Genomic_DNA"/>
</dbReference>
<keyword evidence="4" id="KW-1133">Transmembrane helix</keyword>
<keyword evidence="4" id="KW-0812">Transmembrane</keyword>
<name>A0A1X0NMU4_9TRYP</name>
<dbReference type="InterPro" id="IPR007657">
    <property type="entry name" value="Glycosyltransferase_61"/>
</dbReference>
<evidence type="ECO:0000256" key="4">
    <source>
        <dbReference type="SAM" id="Phobius"/>
    </source>
</evidence>
<accession>A0A1X0NMU4</accession>
<sequence length="596" mass="67016">MPNSGGSCDRQLSNSLMKRHRRGRPGFFLFVGAVTLLIFLSFQLSFLLESQEESSQREFGTSGVRVEEKNFVFPPGDEPDMQPWFESLLSAVAHNKSSTAAYGCSWFMAPIGETMRVVPACSVGDNNNNNNNNKPRCSNEELSAGSMAVNRGATQARCVTRGMQPKCYTENIIMQKGSFFTFEGGNLRIPSRLFLGDGMNRPFARYHRYYGNSVQKVSSAPNRGPSILNHCKYVVNTPAVFLYRVSGHSTFHLWVNNLGPFFATMNDDFGLETATKGLGRLFRGKKPIIITVDDKPSQGPKAPLLLDELLSYFTDLPILNASDFTEPTCFTQAILGCSATTFDQSEIRRWMIPRVAFRHRLLQLLSMRSGGNDNPNTSPTADIKSLRCLVSLHDAQLPNVVREWMAWKLRHWQRLPYRPRVLYLSRNHPNVTRGRKVVNEADVLPALEALVLEMTGGKLQRMFFEEMAYVDQIMMISETNILIAPHGGGIANCVWMPPGSVVVEFVSPAGATLLQMYHKWCRQAAGRGALPIEHLPFIAEQDPAERKPGFAEANPVWTRNKRLHSNIWLPKEKLVEHVAKAITLYRQWTEKAKSNV</sequence>
<protein>
    <recommendedName>
        <fullName evidence="5">Glycosyltransferase 61 catalytic domain-containing protein</fullName>
    </recommendedName>
</protein>
<keyword evidence="3" id="KW-0325">Glycoprotein</keyword>
<dbReference type="InterPro" id="IPR049625">
    <property type="entry name" value="Glyco_transf_61_cat"/>
</dbReference>
<dbReference type="VEuPathDB" id="TriTrypDB:TM35_000351940"/>
<dbReference type="GeneID" id="39989027"/>
<keyword evidence="2" id="KW-0808">Transferase</keyword>
<evidence type="ECO:0000256" key="2">
    <source>
        <dbReference type="ARBA" id="ARBA00022679"/>
    </source>
</evidence>
<dbReference type="AlphaFoldDB" id="A0A1X0NMU4"/>
<evidence type="ECO:0000313" key="6">
    <source>
        <dbReference type="EMBL" id="ORC85450.1"/>
    </source>
</evidence>
<dbReference type="OrthoDB" id="529273at2759"/>
<dbReference type="Proteomes" id="UP000192257">
    <property type="component" value="Unassembled WGS sequence"/>
</dbReference>
<dbReference type="GO" id="GO:0016757">
    <property type="term" value="F:glycosyltransferase activity"/>
    <property type="evidence" value="ECO:0007669"/>
    <property type="project" value="UniProtKB-KW"/>
</dbReference>
<dbReference type="Pfam" id="PF04577">
    <property type="entry name" value="Glyco_transf_61"/>
    <property type="match status" value="1"/>
</dbReference>
<evidence type="ECO:0000256" key="1">
    <source>
        <dbReference type="ARBA" id="ARBA00022676"/>
    </source>
</evidence>
<feature type="transmembrane region" description="Helical" evidence="4">
    <location>
        <begin position="27"/>
        <end position="48"/>
    </location>
</feature>